<comment type="caution">
    <text evidence="1">The sequence shown here is derived from an EMBL/GenBank/DDBJ whole genome shotgun (WGS) entry which is preliminary data.</text>
</comment>
<evidence type="ECO:0000313" key="2">
    <source>
        <dbReference type="Proteomes" id="UP001320706"/>
    </source>
</evidence>
<dbReference type="Proteomes" id="UP001320706">
    <property type="component" value="Unassembled WGS sequence"/>
</dbReference>
<sequence>MYARNAVPDSIIGSFPIKLPSAKKKAYRPEASIEIAMYASVMKNTMISMGEMLFAPMIPSCTSCRPIAKMASKKRSAINGAVMKFNGKLSRTKVLTLPLVSSVKRCWERSCLGGITRKALSHVVRGEGAVRTAATCVLARKQEWLRAACLAAALLFPAVAALHGIVLAAVHVDGAVDMDIYGAFQLCSISILAIPVTATQSQTYFNVPGRNIVFLWTSLILAGLLSLTVEFYRTNTSNCTHDDFGNPISPNANNFPYAENPSCGLICSIPKGPFSPMRGGSTNNIYIRQQWNPRRDTNGNITPEPRGSRSRAHSDARSLDSGLSGEIPNTGVDHIWGGLFEIYSGHPANRQAGILYVHARSIGSSGTALFVYRHSVTAWLSRHGFEYTRDASQHLNAQTSRVNYPHIKYENGSGAVRLIAFRQTWPLKLPVRPLLSPSLFQDVDR</sequence>
<reference evidence="1" key="1">
    <citation type="submission" date="2024-02" db="EMBL/GenBank/DDBJ databases">
        <title>Metagenome Assembled Genome of Zalaria obscura JY119.</title>
        <authorList>
            <person name="Vighnesh L."/>
            <person name="Jagadeeshwari U."/>
            <person name="Venkata Ramana C."/>
            <person name="Sasikala C."/>
        </authorList>
    </citation>
    <scope>NUCLEOTIDE SEQUENCE</scope>
    <source>
        <strain evidence="1">JY119</strain>
    </source>
</reference>
<keyword evidence="2" id="KW-1185">Reference proteome</keyword>
<evidence type="ECO:0000313" key="1">
    <source>
        <dbReference type="EMBL" id="KAK8194345.1"/>
    </source>
</evidence>
<gene>
    <name evidence="1" type="ORF">M8818_007534</name>
</gene>
<dbReference type="EMBL" id="JAMKPW020000043">
    <property type="protein sequence ID" value="KAK8194345.1"/>
    <property type="molecule type" value="Genomic_DNA"/>
</dbReference>
<organism evidence="1 2">
    <name type="scientific">Zalaria obscura</name>
    <dbReference type="NCBI Taxonomy" id="2024903"/>
    <lineage>
        <taxon>Eukaryota</taxon>
        <taxon>Fungi</taxon>
        <taxon>Dikarya</taxon>
        <taxon>Ascomycota</taxon>
        <taxon>Pezizomycotina</taxon>
        <taxon>Dothideomycetes</taxon>
        <taxon>Dothideomycetidae</taxon>
        <taxon>Dothideales</taxon>
        <taxon>Zalariaceae</taxon>
        <taxon>Zalaria</taxon>
    </lineage>
</organism>
<accession>A0ACC3S4J2</accession>
<protein>
    <submittedName>
        <fullName evidence="1">Uncharacterized protein</fullName>
    </submittedName>
</protein>
<proteinExistence type="predicted"/>
<name>A0ACC3S4J2_9PEZI</name>